<protein>
    <submittedName>
        <fullName evidence="2">Prolyl oligopeptidase family protein</fullName>
    </submittedName>
</protein>
<dbReference type="InterPro" id="IPR011042">
    <property type="entry name" value="6-blade_b-propeller_TolB-like"/>
</dbReference>
<dbReference type="InterPro" id="IPR050585">
    <property type="entry name" value="Xaa-Pro_dipeptidyl-ppase/CocE"/>
</dbReference>
<dbReference type="InterPro" id="IPR029058">
    <property type="entry name" value="AB_hydrolase_fold"/>
</dbReference>
<dbReference type="InterPro" id="IPR011659">
    <property type="entry name" value="WD40"/>
</dbReference>
<dbReference type="GO" id="GO:0008236">
    <property type="term" value="F:serine-type peptidase activity"/>
    <property type="evidence" value="ECO:0007669"/>
    <property type="project" value="InterPro"/>
</dbReference>
<organism evidence="2">
    <name type="scientific">uncultured Rubrobacteraceae bacterium</name>
    <dbReference type="NCBI Taxonomy" id="349277"/>
    <lineage>
        <taxon>Bacteria</taxon>
        <taxon>Bacillati</taxon>
        <taxon>Actinomycetota</taxon>
        <taxon>Rubrobacteria</taxon>
        <taxon>Rubrobacterales</taxon>
        <taxon>Rubrobacteraceae</taxon>
        <taxon>environmental samples</taxon>
    </lineage>
</organism>
<feature type="domain" description="Peptidase S9 prolyl oligopeptidase catalytic" evidence="1">
    <location>
        <begin position="422"/>
        <end position="628"/>
    </location>
</feature>
<dbReference type="InterPro" id="IPR001375">
    <property type="entry name" value="Peptidase_S9_cat"/>
</dbReference>
<proteinExistence type="predicted"/>
<dbReference type="PANTHER" id="PTHR43056:SF5">
    <property type="entry name" value="PEPTIDASE S9 PROLYL OLIGOPEPTIDASE CATALYTIC DOMAIN-CONTAINING PROTEIN"/>
    <property type="match status" value="1"/>
</dbReference>
<dbReference type="AlphaFoldDB" id="A0A6J4Q2B6"/>
<dbReference type="GO" id="GO:0006508">
    <property type="term" value="P:proteolysis"/>
    <property type="evidence" value="ECO:0007669"/>
    <property type="project" value="InterPro"/>
</dbReference>
<evidence type="ECO:0000259" key="1">
    <source>
        <dbReference type="Pfam" id="PF00326"/>
    </source>
</evidence>
<sequence>MREPETRPYGSWRSPISSDLVVRSAVGLKTTAIDGGDAYWLEGRPNEGGRGVIVHRSPDGTPVDVNPRPFNARTRVHEYGGGDFLVHDRTVFFSNFEDQRLYSVGPGGEPKPLTAEPDHRYADMVMDAGRNRLVSVREDHTGDGEPVNEIVGIDLAGGAERVLVSGNDFYSSPRPSPDGRSLAWLAWNHPNMPWDGTELWVAGLDEDGMPAGAKRVSGGPDESVFQPEWSPDGTLHFVSDRTGWWNLYRVDGGAVEPLCPMEAEFGRPQWAFGMSTYAFLSPTRIVCAPIERGVFRLAVLDSESGELAEIETPYSTIGSVRTDPATGTVLFLAGSATEPSSVVRLDARTGELEVLRRSSDLDVDPGYLSVPETVEWATEGGLTAHGFFYPPANRDHAAPEGELPPLLVHSHGGPTAMTAASLSLGVQYMTSRGIAVLDVNYGGSTGYGREYRQRLDGMWGVVDVDDCANGATYLAEKGLVDGERLLIAGGSAGGYTTLCALAFRDVFAAGASHFGVSDAEALAEETHKFESRYLERLIGPYPERADLYRERSPIHHTEGLSCPVVFFQGLEDEVVPPNQAVTMFEALKNKGLPVAYVPFEGEQHGFRRAENIKRALEGELFFYSRVFGFDLADDVEPLRIENLGRP</sequence>
<evidence type="ECO:0000313" key="2">
    <source>
        <dbReference type="EMBL" id="CAA9432675.1"/>
    </source>
</evidence>
<dbReference type="Pfam" id="PF07676">
    <property type="entry name" value="PD40"/>
    <property type="match status" value="1"/>
</dbReference>
<accession>A0A6J4Q2B6</accession>
<gene>
    <name evidence="2" type="ORF">AVDCRST_MAG03-3357</name>
</gene>
<dbReference type="Gene3D" id="2.120.10.30">
    <property type="entry name" value="TolB, C-terminal domain"/>
    <property type="match status" value="1"/>
</dbReference>
<dbReference type="SUPFAM" id="SSF53474">
    <property type="entry name" value="alpha/beta-Hydrolases"/>
    <property type="match status" value="1"/>
</dbReference>
<reference evidence="2" key="1">
    <citation type="submission" date="2020-02" db="EMBL/GenBank/DDBJ databases">
        <authorList>
            <person name="Meier V. D."/>
        </authorList>
    </citation>
    <scope>NUCLEOTIDE SEQUENCE</scope>
    <source>
        <strain evidence="2">AVDCRST_MAG03</strain>
    </source>
</reference>
<dbReference type="SUPFAM" id="SSF69322">
    <property type="entry name" value="Tricorn protease domain 2"/>
    <property type="match status" value="1"/>
</dbReference>
<dbReference type="Gene3D" id="3.40.50.1820">
    <property type="entry name" value="alpha/beta hydrolase"/>
    <property type="match status" value="1"/>
</dbReference>
<name>A0A6J4Q2B6_9ACTN</name>
<dbReference type="PANTHER" id="PTHR43056">
    <property type="entry name" value="PEPTIDASE S9 PROLYL OLIGOPEPTIDASE"/>
    <property type="match status" value="1"/>
</dbReference>
<dbReference type="Pfam" id="PF00326">
    <property type="entry name" value="Peptidase_S9"/>
    <property type="match status" value="1"/>
</dbReference>
<dbReference type="EMBL" id="CADCUT010000203">
    <property type="protein sequence ID" value="CAA9432675.1"/>
    <property type="molecule type" value="Genomic_DNA"/>
</dbReference>